<sequence>MTMSRADISEWMSNYLESQLDLTLDWRSKSKTFGELGLSSAEVLEMVFSLSEWLSEEIDETIPFEYPTIETLSEYLANG</sequence>
<reference evidence="2 3" key="1">
    <citation type="submission" date="2022-12" db="EMBL/GenBank/DDBJ databases">
        <title>Dasania phycosphaerae sp. nov., isolated from particulate material of the south coast of Korea.</title>
        <authorList>
            <person name="Jiang Y."/>
        </authorList>
    </citation>
    <scope>NUCLEOTIDE SEQUENCE [LARGE SCALE GENOMIC DNA]</scope>
    <source>
        <strain evidence="2 3">GY-19</strain>
    </source>
</reference>
<organism evidence="2 3">
    <name type="scientific">Dasania phycosphaerae</name>
    <dbReference type="NCBI Taxonomy" id="2950436"/>
    <lineage>
        <taxon>Bacteria</taxon>
        <taxon>Pseudomonadati</taxon>
        <taxon>Pseudomonadota</taxon>
        <taxon>Gammaproteobacteria</taxon>
        <taxon>Cellvibrionales</taxon>
        <taxon>Spongiibacteraceae</taxon>
        <taxon>Dasania</taxon>
    </lineage>
</organism>
<dbReference type="SUPFAM" id="SSF47336">
    <property type="entry name" value="ACP-like"/>
    <property type="match status" value="1"/>
</dbReference>
<dbReference type="InterPro" id="IPR036736">
    <property type="entry name" value="ACP-like_sf"/>
</dbReference>
<dbReference type="EMBL" id="JAPTGG010000024">
    <property type="protein sequence ID" value="MCZ0867141.1"/>
    <property type="molecule type" value="Genomic_DNA"/>
</dbReference>
<gene>
    <name evidence="2" type="ORF">O0V09_18240</name>
</gene>
<protein>
    <submittedName>
        <fullName evidence="2">Acyl carrier protein</fullName>
    </submittedName>
</protein>
<evidence type="ECO:0000313" key="3">
    <source>
        <dbReference type="Proteomes" id="UP001069090"/>
    </source>
</evidence>
<dbReference type="Pfam" id="PF00550">
    <property type="entry name" value="PP-binding"/>
    <property type="match status" value="1"/>
</dbReference>
<feature type="domain" description="Carrier" evidence="1">
    <location>
        <begin position="15"/>
        <end position="76"/>
    </location>
</feature>
<evidence type="ECO:0000259" key="1">
    <source>
        <dbReference type="Pfam" id="PF00550"/>
    </source>
</evidence>
<comment type="caution">
    <text evidence="2">The sequence shown here is derived from an EMBL/GenBank/DDBJ whole genome shotgun (WGS) entry which is preliminary data.</text>
</comment>
<proteinExistence type="predicted"/>
<dbReference type="AlphaFoldDB" id="A0A9J6RSS5"/>
<keyword evidence="3" id="KW-1185">Reference proteome</keyword>
<dbReference type="Proteomes" id="UP001069090">
    <property type="component" value="Unassembled WGS sequence"/>
</dbReference>
<dbReference type="InterPro" id="IPR009081">
    <property type="entry name" value="PP-bd_ACP"/>
</dbReference>
<dbReference type="RefSeq" id="WP_268905382.1">
    <property type="nucleotide sequence ID" value="NZ_JAPTGG010000024.1"/>
</dbReference>
<name>A0A9J6RSS5_9GAMM</name>
<accession>A0A9J6RSS5</accession>
<dbReference type="Gene3D" id="1.10.1200.10">
    <property type="entry name" value="ACP-like"/>
    <property type="match status" value="1"/>
</dbReference>
<evidence type="ECO:0000313" key="2">
    <source>
        <dbReference type="EMBL" id="MCZ0867141.1"/>
    </source>
</evidence>